<dbReference type="Proteomes" id="UP000053825">
    <property type="component" value="Unassembled WGS sequence"/>
</dbReference>
<feature type="region of interest" description="Disordered" evidence="1">
    <location>
        <begin position="145"/>
        <end position="180"/>
    </location>
</feature>
<name>A0A0L7QU47_9HYME</name>
<evidence type="ECO:0000256" key="1">
    <source>
        <dbReference type="SAM" id="MobiDB-lite"/>
    </source>
</evidence>
<evidence type="ECO:0000313" key="2">
    <source>
        <dbReference type="EMBL" id="KOC62145.1"/>
    </source>
</evidence>
<evidence type="ECO:0000313" key="3">
    <source>
        <dbReference type="Proteomes" id="UP000053825"/>
    </source>
</evidence>
<protein>
    <submittedName>
        <fullName evidence="2">Uncharacterized protein</fullName>
    </submittedName>
</protein>
<reference evidence="2 3" key="1">
    <citation type="submission" date="2015-07" db="EMBL/GenBank/DDBJ databases">
        <title>The genome of Habropoda laboriosa.</title>
        <authorList>
            <person name="Pan H."/>
            <person name="Kapheim K."/>
        </authorList>
    </citation>
    <scope>NUCLEOTIDE SEQUENCE [LARGE SCALE GENOMIC DNA]</scope>
    <source>
        <strain evidence="2">0110345459</strain>
    </source>
</reference>
<feature type="region of interest" description="Disordered" evidence="1">
    <location>
        <begin position="210"/>
        <end position="233"/>
    </location>
</feature>
<dbReference type="AlphaFoldDB" id="A0A0L7QU47"/>
<organism evidence="2 3">
    <name type="scientific">Habropoda laboriosa</name>
    <dbReference type="NCBI Taxonomy" id="597456"/>
    <lineage>
        <taxon>Eukaryota</taxon>
        <taxon>Metazoa</taxon>
        <taxon>Ecdysozoa</taxon>
        <taxon>Arthropoda</taxon>
        <taxon>Hexapoda</taxon>
        <taxon>Insecta</taxon>
        <taxon>Pterygota</taxon>
        <taxon>Neoptera</taxon>
        <taxon>Endopterygota</taxon>
        <taxon>Hymenoptera</taxon>
        <taxon>Apocrita</taxon>
        <taxon>Aculeata</taxon>
        <taxon>Apoidea</taxon>
        <taxon>Anthophila</taxon>
        <taxon>Apidae</taxon>
        <taxon>Habropoda</taxon>
    </lineage>
</organism>
<keyword evidence="3" id="KW-1185">Reference proteome</keyword>
<dbReference type="EMBL" id="KQ414735">
    <property type="protein sequence ID" value="KOC62145.1"/>
    <property type="molecule type" value="Genomic_DNA"/>
</dbReference>
<feature type="compositionally biased region" description="Basic and acidic residues" evidence="1">
    <location>
        <begin position="149"/>
        <end position="165"/>
    </location>
</feature>
<proteinExistence type="predicted"/>
<accession>A0A0L7QU47</accession>
<feature type="region of interest" description="Disordered" evidence="1">
    <location>
        <begin position="85"/>
        <end position="109"/>
    </location>
</feature>
<gene>
    <name evidence="2" type="ORF">WH47_03903</name>
</gene>
<sequence length="233" mass="26090">MKRREQGQRPGYRWKRTFPRDRFWLARDPIRIASMFDLHNELQAAAGSRFTILIATFAPATLIFDISRQSMPPPGSMNLKEEISDEKGLETVAERQHRRNDQARSRSLAAKDARITQITLRVHLPTRLQIPPQRAATAPIAIAGTVTTRPRDEEAKESRKGRVADLRSQPGRHAAPEHRGKGLLVAPVHLRIVVSGRSSSSCSCSDCDYSDSYSSDEDCCSCDSRKPSRKGKA</sequence>